<feature type="chain" id="PRO_5017242019" description="Secreted protein" evidence="2">
    <location>
        <begin position="20"/>
        <end position="75"/>
    </location>
</feature>
<evidence type="ECO:0000313" key="3">
    <source>
        <dbReference type="EMBL" id="RIB07011.1"/>
    </source>
</evidence>
<evidence type="ECO:0000256" key="1">
    <source>
        <dbReference type="SAM" id="Phobius"/>
    </source>
</evidence>
<organism evidence="3 4">
    <name type="scientific">Gigaspora rosea</name>
    <dbReference type="NCBI Taxonomy" id="44941"/>
    <lineage>
        <taxon>Eukaryota</taxon>
        <taxon>Fungi</taxon>
        <taxon>Fungi incertae sedis</taxon>
        <taxon>Mucoromycota</taxon>
        <taxon>Glomeromycotina</taxon>
        <taxon>Glomeromycetes</taxon>
        <taxon>Diversisporales</taxon>
        <taxon>Gigasporaceae</taxon>
        <taxon>Gigaspora</taxon>
    </lineage>
</organism>
<dbReference type="EMBL" id="QKWP01001725">
    <property type="protein sequence ID" value="RIB07011.1"/>
    <property type="molecule type" value="Genomic_DNA"/>
</dbReference>
<keyword evidence="2" id="KW-0732">Signal</keyword>
<evidence type="ECO:0000256" key="2">
    <source>
        <dbReference type="SAM" id="SignalP"/>
    </source>
</evidence>
<keyword evidence="1" id="KW-1133">Transmembrane helix</keyword>
<reference evidence="3 4" key="1">
    <citation type="submission" date="2018-06" db="EMBL/GenBank/DDBJ databases">
        <title>Comparative genomics reveals the genomic features of Rhizophagus irregularis, R. cerebriforme, R. diaphanum and Gigaspora rosea, and their symbiotic lifestyle signature.</title>
        <authorList>
            <person name="Morin E."/>
            <person name="San Clemente H."/>
            <person name="Chen E.C.H."/>
            <person name="De La Providencia I."/>
            <person name="Hainaut M."/>
            <person name="Kuo A."/>
            <person name="Kohler A."/>
            <person name="Murat C."/>
            <person name="Tang N."/>
            <person name="Roy S."/>
            <person name="Loubradou J."/>
            <person name="Henrissat B."/>
            <person name="Grigoriev I.V."/>
            <person name="Corradi N."/>
            <person name="Roux C."/>
            <person name="Martin F.M."/>
        </authorList>
    </citation>
    <scope>NUCLEOTIDE SEQUENCE [LARGE SCALE GENOMIC DNA]</scope>
    <source>
        <strain evidence="3 4">DAOM 194757</strain>
    </source>
</reference>
<proteinExistence type="predicted"/>
<dbReference type="AlphaFoldDB" id="A0A397UBL0"/>
<keyword evidence="1" id="KW-0812">Transmembrane</keyword>
<feature type="transmembrane region" description="Helical" evidence="1">
    <location>
        <begin position="38"/>
        <end position="58"/>
    </location>
</feature>
<accession>A0A397UBL0</accession>
<name>A0A397UBL0_9GLOM</name>
<dbReference type="Proteomes" id="UP000266673">
    <property type="component" value="Unassembled WGS sequence"/>
</dbReference>
<evidence type="ECO:0008006" key="5">
    <source>
        <dbReference type="Google" id="ProtNLM"/>
    </source>
</evidence>
<sequence>MKLCSSLCVFFSAPPITTGSNISFVFCEAGHKVPKHSISLIFEANSSFVFVSSFFILVNSDLRDIISDSFFIISF</sequence>
<evidence type="ECO:0000313" key="4">
    <source>
        <dbReference type="Proteomes" id="UP000266673"/>
    </source>
</evidence>
<protein>
    <recommendedName>
        <fullName evidence="5">Secreted protein</fullName>
    </recommendedName>
</protein>
<keyword evidence="1" id="KW-0472">Membrane</keyword>
<keyword evidence="4" id="KW-1185">Reference proteome</keyword>
<comment type="caution">
    <text evidence="3">The sequence shown here is derived from an EMBL/GenBank/DDBJ whole genome shotgun (WGS) entry which is preliminary data.</text>
</comment>
<feature type="signal peptide" evidence="2">
    <location>
        <begin position="1"/>
        <end position="19"/>
    </location>
</feature>
<gene>
    <name evidence="3" type="ORF">C2G38_2114817</name>
</gene>